<dbReference type="AlphaFoldDB" id="A0AAX2CIV9"/>
<dbReference type="RefSeq" id="WP_012094847.1">
    <property type="nucleotide sequence ID" value="NZ_CP024096.1"/>
</dbReference>
<dbReference type="EMBL" id="FMIK01000034">
    <property type="protein sequence ID" value="SCL96333.1"/>
    <property type="molecule type" value="Genomic_DNA"/>
</dbReference>
<comment type="caution">
    <text evidence="1">The sequence shown here is derived from an EMBL/GenBank/DDBJ whole genome shotgun (WGS) entry which is preliminary data.</text>
</comment>
<dbReference type="GeneID" id="33897670"/>
<reference evidence="1 2" key="1">
    <citation type="submission" date="2016-08" db="EMBL/GenBank/DDBJ databases">
        <authorList>
            <person name="Loux V."/>
            <person name="Rue O."/>
        </authorList>
    </citation>
    <scope>NUCLEOTIDE SEQUENCE [LARGE SCALE GENOMIC DNA]</scope>
    <source>
        <strain evidence="1 2">AFSSA_08CEB44bac</strain>
    </source>
</reference>
<evidence type="ECO:0000313" key="2">
    <source>
        <dbReference type="Proteomes" id="UP000242164"/>
    </source>
</evidence>
<gene>
    <name evidence="1" type="ORF">BCB44BAC_02739</name>
</gene>
<organism evidence="1 2">
    <name type="scientific">Bacillus cytotoxicus</name>
    <dbReference type="NCBI Taxonomy" id="580165"/>
    <lineage>
        <taxon>Bacteria</taxon>
        <taxon>Bacillati</taxon>
        <taxon>Bacillota</taxon>
        <taxon>Bacilli</taxon>
        <taxon>Bacillales</taxon>
        <taxon>Bacillaceae</taxon>
        <taxon>Bacillus</taxon>
        <taxon>Bacillus cereus group</taxon>
    </lineage>
</organism>
<dbReference type="NCBIfam" id="NF005261">
    <property type="entry name" value="PRK06764.1"/>
    <property type="match status" value="1"/>
</dbReference>
<evidence type="ECO:0008006" key="3">
    <source>
        <dbReference type="Google" id="ProtNLM"/>
    </source>
</evidence>
<sequence>MKKMKKFAGVALTGIIGLSGLLFLEPNVSAAKIPELGDENFNTITVFLKQNEGYILSGRSIDILSGDVEAVILNKYTIQFEKPGQYIVRVNGCIYNDVYTFIVEE</sequence>
<protein>
    <recommendedName>
        <fullName evidence="3">DUF3244 domain-containing protein</fullName>
    </recommendedName>
</protein>
<name>A0AAX2CIV9_9BACI</name>
<accession>A0AAX2CIV9</accession>
<evidence type="ECO:0000313" key="1">
    <source>
        <dbReference type="EMBL" id="SCL96333.1"/>
    </source>
</evidence>
<dbReference type="Proteomes" id="UP000242164">
    <property type="component" value="Unassembled WGS sequence"/>
</dbReference>
<proteinExistence type="predicted"/>